<evidence type="ECO:0000313" key="2">
    <source>
        <dbReference type="EMBL" id="ATZ95379.1"/>
    </source>
</evidence>
<dbReference type="CDD" id="cd06180">
    <property type="entry name" value="MFS_YjiJ"/>
    <property type="match status" value="1"/>
</dbReference>
<dbReference type="GO" id="GO:0005886">
    <property type="term" value="C:plasma membrane"/>
    <property type="evidence" value="ECO:0007669"/>
    <property type="project" value="TreeGrafter"/>
</dbReference>
<dbReference type="KEGG" id="dfn:CVE23_16155"/>
<dbReference type="SUPFAM" id="SSF103473">
    <property type="entry name" value="MFS general substrate transporter"/>
    <property type="match status" value="1"/>
</dbReference>
<feature type="transmembrane region" description="Helical" evidence="1">
    <location>
        <begin position="245"/>
        <end position="267"/>
    </location>
</feature>
<feature type="transmembrane region" description="Helical" evidence="1">
    <location>
        <begin position="211"/>
        <end position="233"/>
    </location>
</feature>
<protein>
    <submittedName>
        <fullName evidence="2">MFS transporter</fullName>
    </submittedName>
</protein>
<dbReference type="Gene3D" id="1.20.1250.20">
    <property type="entry name" value="MFS general substrate transporter like domains"/>
    <property type="match status" value="2"/>
</dbReference>
<feature type="transmembrane region" description="Helical" evidence="1">
    <location>
        <begin position="172"/>
        <end position="190"/>
    </location>
</feature>
<dbReference type="InterPro" id="IPR036259">
    <property type="entry name" value="MFS_trans_sf"/>
</dbReference>
<keyword evidence="1" id="KW-0472">Membrane</keyword>
<dbReference type="InterPro" id="IPR010645">
    <property type="entry name" value="MFS_4"/>
</dbReference>
<feature type="transmembrane region" description="Helical" evidence="1">
    <location>
        <begin position="143"/>
        <end position="160"/>
    </location>
</feature>
<feature type="transmembrane region" description="Helical" evidence="1">
    <location>
        <begin position="106"/>
        <end position="131"/>
    </location>
</feature>
<dbReference type="GeneID" id="66565854"/>
<reference evidence="3" key="1">
    <citation type="journal article" date="2018" name="Genome Announc.">
        <title>Complete genome sequence of a Dickeya fangzhongdai type strain causing bleeding canker of pear tree trunks.</title>
        <authorList>
            <person name="Zhao Y."/>
            <person name="Tian Y."/>
            <person name="Li X."/>
            <person name="Hu B."/>
        </authorList>
    </citation>
    <scope>NUCLEOTIDE SEQUENCE [LARGE SCALE GENOMIC DNA]</scope>
    <source>
        <strain evidence="3">DSM 101947</strain>
    </source>
</reference>
<gene>
    <name evidence="2" type="ORF">CVE23_16155</name>
</gene>
<dbReference type="PANTHER" id="PTHR23537:SF1">
    <property type="entry name" value="SUGAR TRANSPORTER"/>
    <property type="match status" value="1"/>
</dbReference>
<keyword evidence="1" id="KW-0812">Transmembrane</keyword>
<dbReference type="Proteomes" id="UP000231901">
    <property type="component" value="Chromosome"/>
</dbReference>
<feature type="transmembrane region" description="Helical" evidence="1">
    <location>
        <begin position="361"/>
        <end position="379"/>
    </location>
</feature>
<keyword evidence="3" id="KW-1185">Reference proteome</keyword>
<feature type="transmembrane region" description="Helical" evidence="1">
    <location>
        <begin position="52"/>
        <end position="70"/>
    </location>
</feature>
<name>A0A2K8QPD3_9GAMM</name>
<keyword evidence="1" id="KW-1133">Transmembrane helix</keyword>
<feature type="transmembrane region" description="Helical" evidence="1">
    <location>
        <begin position="274"/>
        <end position="293"/>
    </location>
</feature>
<proteinExistence type="predicted"/>
<feature type="transmembrane region" description="Helical" evidence="1">
    <location>
        <begin position="82"/>
        <end position="100"/>
    </location>
</feature>
<dbReference type="Pfam" id="PF06779">
    <property type="entry name" value="MFS_4"/>
    <property type="match status" value="1"/>
</dbReference>
<sequence length="395" mass="41691">MDTTPHMSAGQRLKAALFGMTILTLGMGIGRFLFTALLPVMIGENRFTFSQLSYIASANYAGYLFGSLLFSFSRLGRTSHPALMLFIGAAATGVLIFAMAPDLPVMLAVVIRFLAGVASAAAMIFGSMLVLQHTHDSRVIASLYAGVGVGILLGNEYVIIGLKQGLTASGLWWGAGLLSVALLLLLWLLYPRQADSAARHTTPPPADQAMSWWQLATLYGLAGFGYIIVATYLPLMVKTQGASLLAAHLWSLVGLSVIPGCFFWLWAARRWGTLPCLSANLLVQGGCVLLTLFSDSPLLLIISGLGFGATFMGTTSLVMPLARRLHAPHSINMLGLVTLTYGVGQIIGPLLTSALQASSHAVSMAIVCGAVALFAAAGISQLNHLVRQKSAPSSP</sequence>
<feature type="transmembrane region" description="Helical" evidence="1">
    <location>
        <begin position="334"/>
        <end position="355"/>
    </location>
</feature>
<feature type="transmembrane region" description="Helical" evidence="1">
    <location>
        <begin position="299"/>
        <end position="322"/>
    </location>
</feature>
<evidence type="ECO:0000313" key="3">
    <source>
        <dbReference type="Proteomes" id="UP000231901"/>
    </source>
</evidence>
<organism evidence="2 3">
    <name type="scientific">Dickeya fangzhongdai</name>
    <dbReference type="NCBI Taxonomy" id="1778540"/>
    <lineage>
        <taxon>Bacteria</taxon>
        <taxon>Pseudomonadati</taxon>
        <taxon>Pseudomonadota</taxon>
        <taxon>Gammaproteobacteria</taxon>
        <taxon>Enterobacterales</taxon>
        <taxon>Pectobacteriaceae</taxon>
        <taxon>Dickeya</taxon>
    </lineage>
</organism>
<dbReference type="EMBL" id="CP025003">
    <property type="protein sequence ID" value="ATZ95379.1"/>
    <property type="molecule type" value="Genomic_DNA"/>
</dbReference>
<accession>A0A2K8QPD3</accession>
<feature type="transmembrane region" description="Helical" evidence="1">
    <location>
        <begin position="15"/>
        <end position="40"/>
    </location>
</feature>
<evidence type="ECO:0000256" key="1">
    <source>
        <dbReference type="SAM" id="Phobius"/>
    </source>
</evidence>
<dbReference type="RefSeq" id="WP_100849951.1">
    <property type="nucleotide sequence ID" value="NZ_CP025003.1"/>
</dbReference>
<dbReference type="AlphaFoldDB" id="A0A2K8QPD3"/>
<dbReference type="PANTHER" id="PTHR23537">
    <property type="match status" value="1"/>
</dbReference>